<sequence>MLLTYGPHNVREPYVKPIKGYKKLFELRAKGKSGIARVFYFTFKERKIILLHGFVKKTDKTPAREIETAAKRMKEAMVWLR</sequence>
<dbReference type="Pfam" id="PF05973">
    <property type="entry name" value="Gp49"/>
    <property type="match status" value="1"/>
</dbReference>
<evidence type="ECO:0000313" key="1">
    <source>
        <dbReference type="EMBL" id="VAX20562.1"/>
    </source>
</evidence>
<name>A0A3B1BXN5_9ZZZZ</name>
<accession>A0A3B1BXN5</accession>
<proteinExistence type="predicted"/>
<dbReference type="EMBL" id="UOGA01000180">
    <property type="protein sequence ID" value="VAX20562.1"/>
    <property type="molecule type" value="Genomic_DNA"/>
</dbReference>
<evidence type="ECO:0008006" key="2">
    <source>
        <dbReference type="Google" id="ProtNLM"/>
    </source>
</evidence>
<organism evidence="1">
    <name type="scientific">hydrothermal vent metagenome</name>
    <dbReference type="NCBI Taxonomy" id="652676"/>
    <lineage>
        <taxon>unclassified sequences</taxon>
        <taxon>metagenomes</taxon>
        <taxon>ecological metagenomes</taxon>
    </lineage>
</organism>
<protein>
    <recommendedName>
        <fullName evidence="2">Phage-related protein</fullName>
    </recommendedName>
</protein>
<dbReference type="InterPro" id="IPR009241">
    <property type="entry name" value="HigB-like"/>
</dbReference>
<gene>
    <name evidence="1" type="ORF">MNBD_NITROSPINAE04-2592</name>
</gene>
<reference evidence="1" key="1">
    <citation type="submission" date="2018-06" db="EMBL/GenBank/DDBJ databases">
        <authorList>
            <person name="Zhirakovskaya E."/>
        </authorList>
    </citation>
    <scope>NUCLEOTIDE SEQUENCE</scope>
</reference>
<dbReference type="AlphaFoldDB" id="A0A3B1BXN5"/>